<gene>
    <name evidence="6" type="ORF">H9Q13_17375</name>
</gene>
<name>A0ABR7XKY7_9BACT</name>
<keyword evidence="3 4" id="KW-0560">Oxidoreductase</keyword>
<dbReference type="SUPFAM" id="SSF52833">
    <property type="entry name" value="Thioredoxin-like"/>
    <property type="match status" value="1"/>
</dbReference>
<dbReference type="Pfam" id="PF00255">
    <property type="entry name" value="GSHPx"/>
    <property type="match status" value="1"/>
</dbReference>
<dbReference type="CDD" id="cd00340">
    <property type="entry name" value="GSH_Peroxidase"/>
    <property type="match status" value="1"/>
</dbReference>
<comment type="similarity">
    <text evidence="1 4">Belongs to the glutathione peroxidase family.</text>
</comment>
<evidence type="ECO:0000313" key="6">
    <source>
        <dbReference type="EMBL" id="MBD1398945.1"/>
    </source>
</evidence>
<evidence type="ECO:0000256" key="4">
    <source>
        <dbReference type="RuleBase" id="RU000499"/>
    </source>
</evidence>
<evidence type="ECO:0000256" key="3">
    <source>
        <dbReference type="ARBA" id="ARBA00023002"/>
    </source>
</evidence>
<dbReference type="InterPro" id="IPR036249">
    <property type="entry name" value="Thioredoxin-like_sf"/>
</dbReference>
<dbReference type="InterPro" id="IPR029759">
    <property type="entry name" value="GPX_AS"/>
</dbReference>
<dbReference type="PANTHER" id="PTHR11592">
    <property type="entry name" value="GLUTATHIONE PEROXIDASE"/>
    <property type="match status" value="1"/>
</dbReference>
<dbReference type="Gene3D" id="3.40.30.10">
    <property type="entry name" value="Glutaredoxin"/>
    <property type="match status" value="1"/>
</dbReference>
<dbReference type="PIRSF" id="PIRSF000303">
    <property type="entry name" value="Glutathion_perox"/>
    <property type="match status" value="1"/>
</dbReference>
<evidence type="ECO:0000256" key="2">
    <source>
        <dbReference type="ARBA" id="ARBA00022559"/>
    </source>
</evidence>
<organism evidence="6 7">
    <name type="scientific">Pontibacter aquaedesilientis</name>
    <dbReference type="NCBI Taxonomy" id="2766980"/>
    <lineage>
        <taxon>Bacteria</taxon>
        <taxon>Pseudomonadati</taxon>
        <taxon>Bacteroidota</taxon>
        <taxon>Cytophagia</taxon>
        <taxon>Cytophagales</taxon>
        <taxon>Hymenobacteraceae</taxon>
        <taxon>Pontibacter</taxon>
    </lineage>
</organism>
<dbReference type="InterPro" id="IPR029760">
    <property type="entry name" value="GPX_CS"/>
</dbReference>
<dbReference type="GO" id="GO:0004601">
    <property type="term" value="F:peroxidase activity"/>
    <property type="evidence" value="ECO:0007669"/>
    <property type="project" value="UniProtKB-KW"/>
</dbReference>
<dbReference type="PRINTS" id="PR01011">
    <property type="entry name" value="GLUTPROXDASE"/>
</dbReference>
<evidence type="ECO:0000313" key="7">
    <source>
        <dbReference type="Proteomes" id="UP000625551"/>
    </source>
</evidence>
<sequence>MSAKHKESGFYNLAATSLQGQEVPMEQFKGKVVLVVNTASQCGFTPQYEGLEKIYRKYKDEGLVILGFPCNQFGNQEPGGKKEIEEGCLINFGVSFPMFEKVDVNGSNAHPLFHYLKSELGGLLGSRVKWNFTKFLIDADGKPYKRYAPITKPEKLVPDIEKLLAHTKQSA</sequence>
<dbReference type="PROSITE" id="PS51352">
    <property type="entry name" value="THIOREDOXIN_2"/>
    <property type="match status" value="1"/>
</dbReference>
<dbReference type="InterPro" id="IPR000889">
    <property type="entry name" value="Glutathione_peroxidase"/>
</dbReference>
<accession>A0ABR7XKY7</accession>
<dbReference type="Proteomes" id="UP000625551">
    <property type="component" value="Unassembled WGS sequence"/>
</dbReference>
<protein>
    <recommendedName>
        <fullName evidence="4">Glutathione peroxidase</fullName>
    </recommendedName>
</protein>
<keyword evidence="2 4" id="KW-0575">Peroxidase</keyword>
<comment type="caution">
    <text evidence="6">The sequence shown here is derived from an EMBL/GenBank/DDBJ whole genome shotgun (WGS) entry which is preliminary data.</text>
</comment>
<keyword evidence="7" id="KW-1185">Reference proteome</keyword>
<reference evidence="6 7" key="1">
    <citation type="submission" date="2020-09" db="EMBL/GenBank/DDBJ databases">
        <title>Genome sequencing and assembly of Pontibacter sp.</title>
        <authorList>
            <person name="Chhetri G."/>
        </authorList>
    </citation>
    <scope>NUCLEOTIDE SEQUENCE [LARGE SCALE GENOMIC DNA]</scope>
    <source>
        <strain evidence="6 7">JH31</strain>
    </source>
</reference>
<dbReference type="EMBL" id="JACXAJ010000012">
    <property type="protein sequence ID" value="MBD1398945.1"/>
    <property type="molecule type" value="Genomic_DNA"/>
</dbReference>
<dbReference type="PROSITE" id="PS51355">
    <property type="entry name" value="GLUTATHIONE_PEROXID_3"/>
    <property type="match status" value="1"/>
</dbReference>
<evidence type="ECO:0000256" key="1">
    <source>
        <dbReference type="ARBA" id="ARBA00006926"/>
    </source>
</evidence>
<feature type="domain" description="Thioredoxin" evidence="5">
    <location>
        <begin position="4"/>
        <end position="165"/>
    </location>
</feature>
<evidence type="ECO:0000259" key="5">
    <source>
        <dbReference type="PROSITE" id="PS51352"/>
    </source>
</evidence>
<dbReference type="PROSITE" id="PS00460">
    <property type="entry name" value="GLUTATHIONE_PEROXID_1"/>
    <property type="match status" value="1"/>
</dbReference>
<dbReference type="RefSeq" id="WP_191185068.1">
    <property type="nucleotide sequence ID" value="NZ_JACXAJ010000012.1"/>
</dbReference>
<dbReference type="InterPro" id="IPR013766">
    <property type="entry name" value="Thioredoxin_domain"/>
</dbReference>
<dbReference type="PANTHER" id="PTHR11592:SF78">
    <property type="entry name" value="GLUTATHIONE PEROXIDASE"/>
    <property type="match status" value="1"/>
</dbReference>
<dbReference type="PROSITE" id="PS00763">
    <property type="entry name" value="GLUTATHIONE_PEROXID_2"/>
    <property type="match status" value="1"/>
</dbReference>
<proteinExistence type="inferred from homology"/>